<name>A0ABY3B1S0_9BACL</name>
<keyword evidence="3" id="KW-1185">Reference proteome</keyword>
<reference evidence="2 3" key="1">
    <citation type="submission" date="2019-07" db="EMBL/GenBank/DDBJ databases">
        <title>Paenibacillus ottowii sp. nov. isolated from a fermentation system processing bovine manure.</title>
        <authorList>
            <person name="Velazquez L.F."/>
            <person name="Rajbanshi S."/>
            <person name="Guan S."/>
            <person name="Hinchee M."/>
            <person name="Welsh A."/>
        </authorList>
    </citation>
    <scope>NUCLEOTIDE SEQUENCE [LARGE SCALE GENOMIC DNA]</scope>
    <source>
        <strain evidence="2 3">MS2379</strain>
    </source>
</reference>
<dbReference type="RefSeq" id="WP_142613664.1">
    <property type="nucleotide sequence ID" value="NZ_VIJZ01000007.1"/>
</dbReference>
<proteinExistence type="predicted"/>
<gene>
    <name evidence="2" type="ORF">FKV70_17590</name>
</gene>
<evidence type="ECO:0000313" key="3">
    <source>
        <dbReference type="Proteomes" id="UP000319219"/>
    </source>
</evidence>
<feature type="domain" description="DUF1330" evidence="1">
    <location>
        <begin position="3"/>
        <end position="93"/>
    </location>
</feature>
<dbReference type="EMBL" id="VIJZ01000007">
    <property type="protein sequence ID" value="TQR97626.1"/>
    <property type="molecule type" value="Genomic_DNA"/>
</dbReference>
<dbReference type="Pfam" id="PF07045">
    <property type="entry name" value="DUF1330"/>
    <property type="match status" value="1"/>
</dbReference>
<accession>A0ABY3B1S0</accession>
<organism evidence="2 3">
    <name type="scientific">Paenibacillus ottowii</name>
    <dbReference type="NCBI Taxonomy" id="2315729"/>
    <lineage>
        <taxon>Bacteria</taxon>
        <taxon>Bacillati</taxon>
        <taxon>Bacillota</taxon>
        <taxon>Bacilli</taxon>
        <taxon>Bacillales</taxon>
        <taxon>Paenibacillaceae</taxon>
        <taxon>Paenibacillus</taxon>
    </lineage>
</organism>
<dbReference type="InterPro" id="IPR011008">
    <property type="entry name" value="Dimeric_a/b-barrel"/>
</dbReference>
<protein>
    <submittedName>
        <fullName evidence="2">DUF1330 domain-containing protein</fullName>
    </submittedName>
</protein>
<dbReference type="Proteomes" id="UP000319219">
    <property type="component" value="Unassembled WGS sequence"/>
</dbReference>
<evidence type="ECO:0000313" key="2">
    <source>
        <dbReference type="EMBL" id="TQR97626.1"/>
    </source>
</evidence>
<dbReference type="SUPFAM" id="SSF54909">
    <property type="entry name" value="Dimeric alpha+beta barrel"/>
    <property type="match status" value="1"/>
</dbReference>
<evidence type="ECO:0000259" key="1">
    <source>
        <dbReference type="Pfam" id="PF07045"/>
    </source>
</evidence>
<dbReference type="InterPro" id="IPR010753">
    <property type="entry name" value="DUF1330"/>
</dbReference>
<comment type="caution">
    <text evidence="2">The sequence shown here is derived from an EMBL/GenBank/DDBJ whole genome shotgun (WGS) entry which is preliminary data.</text>
</comment>
<dbReference type="Gene3D" id="3.30.70.100">
    <property type="match status" value="1"/>
</dbReference>
<sequence>MPAYVVFIREQSIDQTELQLYSELAPTGLAGHSAKPLAMYGAYQVLEGPDIEGLAILEFPTFEEAQAWYFSPAYQTALKHRLRGGRYRGVIVDSLQGS</sequence>